<gene>
    <name evidence="4" type="ORF">MMAN_22930</name>
</gene>
<dbReference type="InterPro" id="IPR009057">
    <property type="entry name" value="Homeodomain-like_sf"/>
</dbReference>
<evidence type="ECO:0000313" key="4">
    <source>
        <dbReference type="EMBL" id="BBY38159.1"/>
    </source>
</evidence>
<evidence type="ECO:0000313" key="5">
    <source>
        <dbReference type="Proteomes" id="UP000465812"/>
    </source>
</evidence>
<dbReference type="Proteomes" id="UP000465812">
    <property type="component" value="Chromosome"/>
</dbReference>
<feature type="domain" description="HTH tetR-type" evidence="3">
    <location>
        <begin position="21"/>
        <end position="81"/>
    </location>
</feature>
<evidence type="ECO:0000256" key="1">
    <source>
        <dbReference type="ARBA" id="ARBA00023125"/>
    </source>
</evidence>
<reference evidence="4 5" key="1">
    <citation type="journal article" date="2019" name="Emerg. Microbes Infect.">
        <title>Comprehensive subspecies identification of 175 nontuberculous mycobacteria species based on 7547 genomic profiles.</title>
        <authorList>
            <person name="Matsumoto Y."/>
            <person name="Kinjo T."/>
            <person name="Motooka D."/>
            <person name="Nabeya D."/>
            <person name="Jung N."/>
            <person name="Uechi K."/>
            <person name="Horii T."/>
            <person name="Iida T."/>
            <person name="Fujita J."/>
            <person name="Nakamura S."/>
        </authorList>
    </citation>
    <scope>NUCLEOTIDE SEQUENCE [LARGE SCALE GENOMIC DNA]</scope>
    <source>
        <strain evidence="4 5">JCM 18113</strain>
    </source>
</reference>
<dbReference type="InterPro" id="IPR001647">
    <property type="entry name" value="HTH_TetR"/>
</dbReference>
<keyword evidence="5" id="KW-1185">Reference proteome</keyword>
<dbReference type="EMBL" id="AP022590">
    <property type="protein sequence ID" value="BBY38159.1"/>
    <property type="molecule type" value="Genomic_DNA"/>
</dbReference>
<feature type="DNA-binding region" description="H-T-H motif" evidence="2">
    <location>
        <begin position="44"/>
        <end position="63"/>
    </location>
</feature>
<keyword evidence="1 2" id="KW-0238">DNA-binding</keyword>
<organism evidence="4 5">
    <name type="scientific">Mycobacterium mantenii</name>
    <dbReference type="NCBI Taxonomy" id="560555"/>
    <lineage>
        <taxon>Bacteria</taxon>
        <taxon>Bacillati</taxon>
        <taxon>Actinomycetota</taxon>
        <taxon>Actinomycetes</taxon>
        <taxon>Mycobacteriales</taxon>
        <taxon>Mycobacteriaceae</taxon>
        <taxon>Mycobacterium</taxon>
        <taxon>Mycobacterium avium complex (MAC)</taxon>
    </lineage>
</organism>
<dbReference type="SUPFAM" id="SSF46689">
    <property type="entry name" value="Homeodomain-like"/>
    <property type="match status" value="1"/>
</dbReference>
<dbReference type="Gene3D" id="1.10.357.10">
    <property type="entry name" value="Tetracycline Repressor, domain 2"/>
    <property type="match status" value="1"/>
</dbReference>
<sequence>MDVNTRDPLERELDKDMATARTPRRRWVEQGLRALAAGGPDAVRIETLAKALAVSKGGFYWHFKDRGALLDEMLDTWEQRGVDEVISWVDTSGGDAKAKVWRLFSPPSTINEEVSAELAIRDWARRDKSVAKRVRRVDNRRMEYLRSLFGTFCPDEEDVEARCMLAMALFMGDQYIIADHGDRSRREVLDVALRRLLS</sequence>
<evidence type="ECO:0000256" key="2">
    <source>
        <dbReference type="PROSITE-ProRule" id="PRU00335"/>
    </source>
</evidence>
<accession>A0ABM7JRM2</accession>
<dbReference type="Pfam" id="PF00440">
    <property type="entry name" value="TetR_N"/>
    <property type="match status" value="1"/>
</dbReference>
<name>A0ABM7JRM2_MYCNT</name>
<dbReference type="PROSITE" id="PS50977">
    <property type="entry name" value="HTH_TETR_2"/>
    <property type="match status" value="1"/>
</dbReference>
<protein>
    <submittedName>
        <fullName evidence="4">TetR family transcriptional regulator</fullName>
    </submittedName>
</protein>
<evidence type="ECO:0000259" key="3">
    <source>
        <dbReference type="PROSITE" id="PS50977"/>
    </source>
</evidence>
<proteinExistence type="predicted"/>